<protein>
    <submittedName>
        <fullName evidence="7">DNA polymerase V, subunit C</fullName>
    </submittedName>
</protein>
<evidence type="ECO:0000256" key="3">
    <source>
        <dbReference type="ARBA" id="ARBA00023199"/>
    </source>
</evidence>
<dbReference type="Pfam" id="PF13438">
    <property type="entry name" value="DUF4113"/>
    <property type="match status" value="1"/>
</dbReference>
<dbReference type="AlphaFoldDB" id="A0A378LUE9"/>
<dbReference type="GO" id="GO:0005829">
    <property type="term" value="C:cytosol"/>
    <property type="evidence" value="ECO:0007669"/>
    <property type="project" value="TreeGrafter"/>
</dbReference>
<evidence type="ECO:0000313" key="8">
    <source>
        <dbReference type="Proteomes" id="UP000255297"/>
    </source>
</evidence>
<dbReference type="RefSeq" id="WP_051635479.1">
    <property type="nucleotide sequence ID" value="NZ_CAAAIS010000009.1"/>
</dbReference>
<dbReference type="InterPro" id="IPR043502">
    <property type="entry name" value="DNA/RNA_pol_sf"/>
</dbReference>
<evidence type="ECO:0000256" key="4">
    <source>
        <dbReference type="ARBA" id="ARBA00023204"/>
    </source>
</evidence>
<evidence type="ECO:0000256" key="5">
    <source>
        <dbReference type="ARBA" id="ARBA00023236"/>
    </source>
</evidence>
<dbReference type="InterPro" id="IPR043128">
    <property type="entry name" value="Rev_trsase/Diguanyl_cyclase"/>
</dbReference>
<dbReference type="CDD" id="cd01700">
    <property type="entry name" value="PolY_Pol_V_umuC"/>
    <property type="match status" value="1"/>
</dbReference>
<gene>
    <name evidence="7" type="primary">umuC</name>
    <name evidence="7" type="ORF">NCTC11532_02796</name>
</gene>
<keyword evidence="5" id="KW-0742">SOS response</keyword>
<dbReference type="InterPro" id="IPR036775">
    <property type="entry name" value="DNA_pol_Y-fam_lit_finger_sf"/>
</dbReference>
<keyword evidence="2" id="KW-0227">DNA damage</keyword>
<organism evidence="7 8">
    <name type="scientific">Legionella wadsworthii</name>
    <dbReference type="NCBI Taxonomy" id="28088"/>
    <lineage>
        <taxon>Bacteria</taxon>
        <taxon>Pseudomonadati</taxon>
        <taxon>Pseudomonadota</taxon>
        <taxon>Gammaproteobacteria</taxon>
        <taxon>Legionellales</taxon>
        <taxon>Legionellaceae</taxon>
        <taxon>Legionella</taxon>
    </lineage>
</organism>
<dbReference type="GO" id="GO:0009432">
    <property type="term" value="P:SOS response"/>
    <property type="evidence" value="ECO:0007669"/>
    <property type="project" value="UniProtKB-KW"/>
</dbReference>
<dbReference type="PANTHER" id="PTHR11076:SF34">
    <property type="entry name" value="PROTEIN UMUC"/>
    <property type="match status" value="1"/>
</dbReference>
<dbReference type="Proteomes" id="UP000255297">
    <property type="component" value="Unassembled WGS sequence"/>
</dbReference>
<dbReference type="Pfam" id="PF00817">
    <property type="entry name" value="IMS"/>
    <property type="match status" value="1"/>
</dbReference>
<evidence type="ECO:0000259" key="6">
    <source>
        <dbReference type="PROSITE" id="PS50173"/>
    </source>
</evidence>
<dbReference type="Gene3D" id="3.40.1170.60">
    <property type="match status" value="1"/>
</dbReference>
<dbReference type="InterPro" id="IPR001126">
    <property type="entry name" value="UmuC"/>
</dbReference>
<reference evidence="7 8" key="1">
    <citation type="submission" date="2018-06" db="EMBL/GenBank/DDBJ databases">
        <authorList>
            <consortium name="Pathogen Informatics"/>
            <person name="Doyle S."/>
        </authorList>
    </citation>
    <scope>NUCLEOTIDE SEQUENCE [LARGE SCALE GENOMIC DNA]</scope>
    <source>
        <strain evidence="7 8">NCTC11532</strain>
    </source>
</reference>
<dbReference type="Gene3D" id="3.30.1490.100">
    <property type="entry name" value="DNA polymerase, Y-family, little finger domain"/>
    <property type="match status" value="1"/>
</dbReference>
<keyword evidence="8" id="KW-1185">Reference proteome</keyword>
<dbReference type="Gene3D" id="1.10.150.20">
    <property type="entry name" value="5' to 3' exonuclease, C-terminal subdomain"/>
    <property type="match status" value="1"/>
</dbReference>
<dbReference type="Pfam" id="PF11799">
    <property type="entry name" value="IMS_C"/>
    <property type="match status" value="1"/>
</dbReference>
<sequence length="427" mass="47920">MFALIDCNNFYASCERLFRPDLKNKPIVVLSNNDGCVIARSNEAKALGIAMGEPIFKIRGLIEQHQVQVFSSNYALYGDLSARVMAVIEESWNEVEIYSIDEAFLDLTSMNPNLRESFCIELQKKILKHVGIPTSIGIGQTKTLAKIANHVCKKELKIPVFDGSKQSHWLSRIAVGDVWGVGRQWQKKLMEKGIGTAADLAAMNPHVVKKQFNVVLMRTVMELQGIACGGLEEIEPKQSIMSSKSFGEMQTHFSSIAQAISSHCARACEKARQQNLVAQRLHVFIRGNPFREDLPYYANGIECRLVNATDDTRVITQIAKLCLKRIFKPGIHYKKVGVMLVGLINKSPLQMDLFHQPSDATLLKKDKLMGILDGINSRYGSHTIKLAAEGYSKPWAMRSQMKSPCYTTRWSELPVIVASHRKEDLPR</sequence>
<dbReference type="GO" id="GO:0042276">
    <property type="term" value="P:error-prone translesion synthesis"/>
    <property type="evidence" value="ECO:0007669"/>
    <property type="project" value="TreeGrafter"/>
</dbReference>
<evidence type="ECO:0000256" key="1">
    <source>
        <dbReference type="ARBA" id="ARBA00010945"/>
    </source>
</evidence>
<dbReference type="GO" id="GO:0003684">
    <property type="term" value="F:damaged DNA binding"/>
    <property type="evidence" value="ECO:0007669"/>
    <property type="project" value="InterPro"/>
</dbReference>
<evidence type="ECO:0000256" key="2">
    <source>
        <dbReference type="ARBA" id="ARBA00022763"/>
    </source>
</evidence>
<dbReference type="EMBL" id="UGPB01000001">
    <property type="protein sequence ID" value="STY31224.1"/>
    <property type="molecule type" value="Genomic_DNA"/>
</dbReference>
<dbReference type="PROSITE" id="PS50173">
    <property type="entry name" value="UMUC"/>
    <property type="match status" value="1"/>
</dbReference>
<dbReference type="GO" id="GO:0006281">
    <property type="term" value="P:DNA repair"/>
    <property type="evidence" value="ECO:0007669"/>
    <property type="project" value="UniProtKB-KW"/>
</dbReference>
<accession>A0A378LUE9</accession>
<dbReference type="InterPro" id="IPR025188">
    <property type="entry name" value="DUF4113"/>
</dbReference>
<comment type="similarity">
    <text evidence="1">Belongs to the DNA polymerase type-Y family.</text>
</comment>
<keyword evidence="3" id="KW-0741">SOS mutagenesis</keyword>
<dbReference type="GO" id="GO:0003887">
    <property type="term" value="F:DNA-directed DNA polymerase activity"/>
    <property type="evidence" value="ECO:0007669"/>
    <property type="project" value="TreeGrafter"/>
</dbReference>
<proteinExistence type="inferred from homology"/>
<evidence type="ECO:0000313" key="7">
    <source>
        <dbReference type="EMBL" id="STY31224.1"/>
    </source>
</evidence>
<name>A0A378LUE9_9GAMM</name>
<dbReference type="STRING" id="1122170.GCA_000701265_03047"/>
<feature type="domain" description="UmuC" evidence="6">
    <location>
        <begin position="2"/>
        <end position="182"/>
    </location>
</feature>
<dbReference type="InterPro" id="IPR050116">
    <property type="entry name" value="DNA_polymerase-Y"/>
</dbReference>
<dbReference type="OrthoDB" id="9808813at2"/>
<keyword evidence="4" id="KW-0234">DNA repair</keyword>
<dbReference type="PANTHER" id="PTHR11076">
    <property type="entry name" value="DNA REPAIR POLYMERASE UMUC / TRANSFERASE FAMILY MEMBER"/>
    <property type="match status" value="1"/>
</dbReference>
<dbReference type="Gene3D" id="3.30.70.270">
    <property type="match status" value="1"/>
</dbReference>
<dbReference type="SUPFAM" id="SSF56672">
    <property type="entry name" value="DNA/RNA polymerases"/>
    <property type="match status" value="1"/>
</dbReference>
<dbReference type="InterPro" id="IPR017961">
    <property type="entry name" value="DNA_pol_Y-fam_little_finger"/>
</dbReference>